<comment type="caution">
    <text evidence="4">The sequence shown here is derived from an EMBL/GenBank/DDBJ whole genome shotgun (WGS) entry which is preliminary data.</text>
</comment>
<gene>
    <name evidence="4" type="ORF">DDQ50_00535</name>
</gene>
<evidence type="ECO:0000313" key="4">
    <source>
        <dbReference type="EMBL" id="PVZ95054.1"/>
    </source>
</evidence>
<organism evidence="4 5">
    <name type="scientific">Amnibacterium flavum</name>
    <dbReference type="NCBI Taxonomy" id="2173173"/>
    <lineage>
        <taxon>Bacteria</taxon>
        <taxon>Bacillati</taxon>
        <taxon>Actinomycetota</taxon>
        <taxon>Actinomycetes</taxon>
        <taxon>Micrococcales</taxon>
        <taxon>Microbacteriaceae</taxon>
        <taxon>Amnibacterium</taxon>
    </lineage>
</organism>
<dbReference type="InterPro" id="IPR025241">
    <property type="entry name" value="DUF4190"/>
</dbReference>
<sequence>MALDRPTRPVTGGRYPLRQLLTSKGPYEMTDQTPGNDPYAAPTPPASDPYAAPSATPYTAGAGSAPAKSPILSILSLVGGILGIIVGFFGWGLLFSIAGVVLGHLGRKREPNGRGMALGGLITGYVGIAINIIVIAIAIIAIIALGAAGSYNSY</sequence>
<protein>
    <recommendedName>
        <fullName evidence="3">DUF4190 domain-containing protein</fullName>
    </recommendedName>
</protein>
<proteinExistence type="predicted"/>
<feature type="domain" description="DUF4190" evidence="3">
    <location>
        <begin position="72"/>
        <end position="133"/>
    </location>
</feature>
<evidence type="ECO:0000259" key="3">
    <source>
        <dbReference type="Pfam" id="PF13828"/>
    </source>
</evidence>
<accession>A0A2V1HXK0</accession>
<evidence type="ECO:0000256" key="1">
    <source>
        <dbReference type="SAM" id="MobiDB-lite"/>
    </source>
</evidence>
<evidence type="ECO:0000256" key="2">
    <source>
        <dbReference type="SAM" id="Phobius"/>
    </source>
</evidence>
<feature type="transmembrane region" description="Helical" evidence="2">
    <location>
        <begin position="74"/>
        <end position="103"/>
    </location>
</feature>
<name>A0A2V1HXK0_9MICO</name>
<feature type="compositionally biased region" description="Low complexity" evidence="1">
    <location>
        <begin position="48"/>
        <end position="60"/>
    </location>
</feature>
<dbReference type="OrthoDB" id="5124674at2"/>
<keyword evidence="2" id="KW-0812">Transmembrane</keyword>
<dbReference type="Proteomes" id="UP000244893">
    <property type="component" value="Unassembled WGS sequence"/>
</dbReference>
<keyword evidence="2" id="KW-0472">Membrane</keyword>
<dbReference type="AlphaFoldDB" id="A0A2V1HXK0"/>
<feature type="transmembrane region" description="Helical" evidence="2">
    <location>
        <begin position="115"/>
        <end position="148"/>
    </location>
</feature>
<dbReference type="EMBL" id="QEOP01000001">
    <property type="protein sequence ID" value="PVZ95054.1"/>
    <property type="molecule type" value="Genomic_DNA"/>
</dbReference>
<dbReference type="Pfam" id="PF13828">
    <property type="entry name" value="DUF4190"/>
    <property type="match status" value="1"/>
</dbReference>
<evidence type="ECO:0000313" key="5">
    <source>
        <dbReference type="Proteomes" id="UP000244893"/>
    </source>
</evidence>
<reference evidence="4 5" key="1">
    <citation type="submission" date="2018-05" db="EMBL/GenBank/DDBJ databases">
        <title>Amnibacterium sp. M8JJ-5, whole genome shotgun sequence.</title>
        <authorList>
            <person name="Tuo L."/>
        </authorList>
    </citation>
    <scope>NUCLEOTIDE SEQUENCE [LARGE SCALE GENOMIC DNA]</scope>
    <source>
        <strain evidence="4 5">M8JJ-5</strain>
    </source>
</reference>
<keyword evidence="2" id="KW-1133">Transmembrane helix</keyword>
<feature type="region of interest" description="Disordered" evidence="1">
    <location>
        <begin position="21"/>
        <end position="66"/>
    </location>
</feature>
<keyword evidence="5" id="KW-1185">Reference proteome</keyword>